<dbReference type="OrthoDB" id="595236at2"/>
<protein>
    <recommendedName>
        <fullName evidence="3">PhoP regulatory network protein YrbL</fullName>
    </recommendedName>
</protein>
<evidence type="ECO:0008006" key="3">
    <source>
        <dbReference type="Google" id="ProtNLM"/>
    </source>
</evidence>
<sequence>MSQDITHLPLKLSHRTPIAVGGHRMIYAHPHNDSLVLKVPKPEFRQRTQASQSFWRRHFDRFKYYSDTAREAIEHMACYAANEARPPFLQRFYGFLETDLGLASVSGAERDEEGNYALNFTQIIKQGKFDKKVRAALEEFAVAFVANDVVVGDLRPDNMVYSFDRETSRMRFVIIDGIGDKNAIKLCSYFRFYNRMSKRKRIKFLRKQINWLLSENAGAKNEIERVDDRAMSSMTS</sequence>
<dbReference type="Pfam" id="PF10707">
    <property type="entry name" value="YrbL-PhoP_reg"/>
    <property type="match status" value="1"/>
</dbReference>
<name>A0A2U8E322_9BACT</name>
<proteinExistence type="predicted"/>
<dbReference type="KEGG" id="elut:CKA38_08505"/>
<evidence type="ECO:0000313" key="1">
    <source>
        <dbReference type="EMBL" id="AWI09278.1"/>
    </source>
</evidence>
<keyword evidence="2" id="KW-1185">Reference proteome</keyword>
<evidence type="ECO:0000313" key="2">
    <source>
        <dbReference type="Proteomes" id="UP000244896"/>
    </source>
</evidence>
<dbReference type="InterPro" id="IPR019647">
    <property type="entry name" value="PhoP_reg_network_YrbL"/>
</dbReference>
<organism evidence="1 2">
    <name type="scientific">Ereboglobus luteus</name>
    <dbReference type="NCBI Taxonomy" id="1796921"/>
    <lineage>
        <taxon>Bacteria</taxon>
        <taxon>Pseudomonadati</taxon>
        <taxon>Verrucomicrobiota</taxon>
        <taxon>Opitutia</taxon>
        <taxon>Opitutales</taxon>
        <taxon>Opitutaceae</taxon>
        <taxon>Ereboglobus</taxon>
    </lineage>
</organism>
<gene>
    <name evidence="1" type="ORF">CKA38_08505</name>
</gene>
<accession>A0A2U8E322</accession>
<reference evidence="1 2" key="1">
    <citation type="journal article" date="2018" name="Syst. Appl. Microbiol.">
        <title>Ereboglobus luteus gen. nov. sp. nov. from cockroach guts, and new insights into the oxygen relationship of the genera Opitutus and Didymococcus (Verrucomicrobia: Opitutaceae).</title>
        <authorList>
            <person name="Tegtmeier D."/>
            <person name="Belitz A."/>
            <person name="Radek R."/>
            <person name="Heimerl T."/>
            <person name="Brune A."/>
        </authorList>
    </citation>
    <scope>NUCLEOTIDE SEQUENCE [LARGE SCALE GENOMIC DNA]</scope>
    <source>
        <strain evidence="1 2">Ho45</strain>
    </source>
</reference>
<dbReference type="EMBL" id="CP023004">
    <property type="protein sequence ID" value="AWI09278.1"/>
    <property type="molecule type" value="Genomic_DNA"/>
</dbReference>
<dbReference type="AlphaFoldDB" id="A0A2U8E322"/>
<dbReference type="Proteomes" id="UP000244896">
    <property type="component" value="Chromosome"/>
</dbReference>
<dbReference type="RefSeq" id="WP_108825090.1">
    <property type="nucleotide sequence ID" value="NZ_CP023004.1"/>
</dbReference>